<dbReference type="PANTHER" id="PTHR37315:SF1">
    <property type="entry name" value="UPF0311 PROTEIN BLR7842"/>
    <property type="match status" value="1"/>
</dbReference>
<organism evidence="1 2">
    <name type="scientific">Hydrocarboniphaga daqingensis</name>
    <dbReference type="NCBI Taxonomy" id="490188"/>
    <lineage>
        <taxon>Bacteria</taxon>
        <taxon>Pseudomonadati</taxon>
        <taxon>Pseudomonadota</taxon>
        <taxon>Gammaproteobacteria</taxon>
        <taxon>Nevskiales</taxon>
        <taxon>Nevskiaceae</taxon>
        <taxon>Hydrocarboniphaga</taxon>
    </lineage>
</organism>
<dbReference type="PANTHER" id="PTHR37315">
    <property type="entry name" value="UPF0311 PROTEIN BLR7842"/>
    <property type="match status" value="1"/>
</dbReference>
<protein>
    <submittedName>
        <fullName evidence="1">Uncharacterized protein</fullName>
    </submittedName>
</protein>
<proteinExistence type="predicted"/>
<dbReference type="InterPro" id="IPR020915">
    <property type="entry name" value="UPF0311"/>
</dbReference>
<keyword evidence="2" id="KW-1185">Reference proteome</keyword>
<sequence>MLDYRLDHLFTFVAQLQPPQVLGAMATGVRVNFAIAGGDVSGPRLKGRLLAVGADFFNLQTDGVGTLDVRAAIETHDGALIDVRYQGVGDLGEDGHARFLRGELPPTLALRTAPRMATSHPDYLWANRLQCIGIGEADFSTLKVRYDVYSVR</sequence>
<dbReference type="OrthoDB" id="5294829at2"/>
<evidence type="ECO:0000313" key="1">
    <source>
        <dbReference type="EMBL" id="SHG70499.1"/>
    </source>
</evidence>
<dbReference type="STRING" id="490188.SAMN04488068_1185"/>
<dbReference type="AlphaFoldDB" id="A0A1M5M0P5"/>
<reference evidence="1 2" key="1">
    <citation type="submission" date="2016-11" db="EMBL/GenBank/DDBJ databases">
        <authorList>
            <person name="Jaros S."/>
            <person name="Januszkiewicz K."/>
            <person name="Wedrychowicz H."/>
        </authorList>
    </citation>
    <scope>NUCLEOTIDE SEQUENCE [LARGE SCALE GENOMIC DNA]</scope>
    <source>
        <strain evidence="1 2">CGMCC 1.7049</strain>
    </source>
</reference>
<evidence type="ECO:0000313" key="2">
    <source>
        <dbReference type="Proteomes" id="UP000199758"/>
    </source>
</evidence>
<dbReference type="Proteomes" id="UP000199758">
    <property type="component" value="Unassembled WGS sequence"/>
</dbReference>
<gene>
    <name evidence="1" type="ORF">SAMN04488068_1185</name>
</gene>
<accession>A0A1M5M0P5</accession>
<dbReference type="Pfam" id="PF11578">
    <property type="entry name" value="DUF3237"/>
    <property type="match status" value="1"/>
</dbReference>
<dbReference type="RefSeq" id="WP_072895215.1">
    <property type="nucleotide sequence ID" value="NZ_FQWZ01000002.1"/>
</dbReference>
<dbReference type="EMBL" id="FQWZ01000002">
    <property type="protein sequence ID" value="SHG70499.1"/>
    <property type="molecule type" value="Genomic_DNA"/>
</dbReference>
<name>A0A1M5M0P5_9GAMM</name>
<dbReference type="Gene3D" id="2.40.160.20">
    <property type="match status" value="1"/>
</dbReference>